<evidence type="ECO:0000313" key="2">
    <source>
        <dbReference type="EMBL" id="MDQ1098431.1"/>
    </source>
</evidence>
<sequence>MPHLMNDEAKRKQLKKYKAFATGLFLLMAALFIITTILQKNNASHWIGYVRAFSEAAMVGALADWFAVTALFRHPLGLPIPHTNLIENSKQQLGDNLGGFVVNNFLSPGNIRPYIQKLRISGFVGEWLGKEKNQAVLIKNISDIVLDILNKLEDDTVSRFISNKVSEMTDDIKLNKIVGNGIGYIIEKNDHQRLITNLSSQIKNYILENDEMIKDRVKKGSYTFIPAFVDNKIADKITSGLSDFFGEIEEDPQHEIRNLITRKIQDFSADLKEDPKWDEEFKNIKKDLLKPEKLNEYSRDIWASIKKTVTEELQHDDSALKNYISKNLDEFAVNLKTNTALQDKIDDWVRVTAYKYILKNTHQFGNLISSTVGNWQGKELSEKLELEVGKDLQFIRVNGTIVGGLVGLIIYTIAHFFL</sequence>
<accession>A0ABU0TNQ3</accession>
<keyword evidence="1" id="KW-1133">Transmembrane helix</keyword>
<gene>
    <name evidence="2" type="ORF">QE404_003578</name>
</gene>
<dbReference type="Proteomes" id="UP001225072">
    <property type="component" value="Unassembled WGS sequence"/>
</dbReference>
<keyword evidence="1" id="KW-0472">Membrane</keyword>
<comment type="caution">
    <text evidence="2">The sequence shown here is derived from an EMBL/GenBank/DDBJ whole genome shotgun (WGS) entry which is preliminary data.</text>
</comment>
<reference evidence="2 3" key="1">
    <citation type="submission" date="2023-07" db="EMBL/GenBank/DDBJ databases">
        <title>Functional and genomic diversity of the sorghum phyllosphere microbiome.</title>
        <authorList>
            <person name="Shade A."/>
        </authorList>
    </citation>
    <scope>NUCLEOTIDE SEQUENCE [LARGE SCALE GENOMIC DNA]</scope>
    <source>
        <strain evidence="2 3">SORGH_AS_1064</strain>
    </source>
</reference>
<dbReference type="PANTHER" id="PTHR38442:SF1">
    <property type="entry name" value="INNER MEMBRANE PROTEIN"/>
    <property type="match status" value="1"/>
</dbReference>
<name>A0ABU0TNQ3_9FLAO</name>
<protein>
    <submittedName>
        <fullName evidence="2">Uncharacterized membrane-anchored protein YjiN (DUF445 family)</fullName>
    </submittedName>
</protein>
<dbReference type="Pfam" id="PF04286">
    <property type="entry name" value="DUF445"/>
    <property type="match status" value="1"/>
</dbReference>
<proteinExistence type="predicted"/>
<keyword evidence="1" id="KW-0812">Transmembrane</keyword>
<feature type="transmembrane region" description="Helical" evidence="1">
    <location>
        <begin position="397"/>
        <end position="417"/>
    </location>
</feature>
<evidence type="ECO:0000256" key="1">
    <source>
        <dbReference type="SAM" id="Phobius"/>
    </source>
</evidence>
<dbReference type="InterPro" id="IPR007383">
    <property type="entry name" value="DUF445"/>
</dbReference>
<evidence type="ECO:0000313" key="3">
    <source>
        <dbReference type="Proteomes" id="UP001225072"/>
    </source>
</evidence>
<dbReference type="PANTHER" id="PTHR38442">
    <property type="entry name" value="INNER MEMBRANE PROTEIN-RELATED"/>
    <property type="match status" value="1"/>
</dbReference>
<feature type="transmembrane region" description="Helical" evidence="1">
    <location>
        <begin position="20"/>
        <end position="38"/>
    </location>
</feature>
<keyword evidence="3" id="KW-1185">Reference proteome</keyword>
<dbReference type="EMBL" id="JAUTAL010000001">
    <property type="protein sequence ID" value="MDQ1098431.1"/>
    <property type="molecule type" value="Genomic_DNA"/>
</dbReference>
<organism evidence="2 3">
    <name type="scientific">Chryseobacterium camelliae</name>
    <dbReference type="NCBI Taxonomy" id="1265445"/>
    <lineage>
        <taxon>Bacteria</taxon>
        <taxon>Pseudomonadati</taxon>
        <taxon>Bacteroidota</taxon>
        <taxon>Flavobacteriia</taxon>
        <taxon>Flavobacteriales</taxon>
        <taxon>Weeksellaceae</taxon>
        <taxon>Chryseobacterium group</taxon>
        <taxon>Chryseobacterium</taxon>
    </lineage>
</organism>